<reference evidence="1" key="1">
    <citation type="submission" date="2021-04" db="EMBL/GenBank/DDBJ databases">
        <title>Phycicoccus avicenniae sp. nov., a novel endophytic actinomycetes isolated from branch of Avicennia mariana.</title>
        <authorList>
            <person name="Tuo L."/>
        </authorList>
    </citation>
    <scope>NUCLEOTIDE SEQUENCE</scope>
    <source>
        <strain evidence="1">BSK3Z-2</strain>
    </source>
</reference>
<keyword evidence="2" id="KW-1185">Reference proteome</keyword>
<dbReference type="InterPro" id="IPR017853">
    <property type="entry name" value="GH"/>
</dbReference>
<name>A0A941D8B1_9MICO</name>
<dbReference type="EMBL" id="JAGSNF010000014">
    <property type="protein sequence ID" value="MBR7743683.1"/>
    <property type="molecule type" value="Genomic_DNA"/>
</dbReference>
<proteinExistence type="predicted"/>
<evidence type="ECO:0008006" key="3">
    <source>
        <dbReference type="Google" id="ProtNLM"/>
    </source>
</evidence>
<dbReference type="Proteomes" id="UP000677016">
    <property type="component" value="Unassembled WGS sequence"/>
</dbReference>
<gene>
    <name evidence="1" type="ORF">KC207_10320</name>
</gene>
<comment type="caution">
    <text evidence="1">The sequence shown here is derived from an EMBL/GenBank/DDBJ whole genome shotgun (WGS) entry which is preliminary data.</text>
</comment>
<dbReference type="SUPFAM" id="SSF51445">
    <property type="entry name" value="(Trans)glycosidases"/>
    <property type="match status" value="1"/>
</dbReference>
<protein>
    <recommendedName>
        <fullName evidence="3">GH26 domain-containing protein</fullName>
    </recommendedName>
</protein>
<organism evidence="1 2">
    <name type="scientific">Phycicoccus avicenniae</name>
    <dbReference type="NCBI Taxonomy" id="2828860"/>
    <lineage>
        <taxon>Bacteria</taxon>
        <taxon>Bacillati</taxon>
        <taxon>Actinomycetota</taxon>
        <taxon>Actinomycetes</taxon>
        <taxon>Micrococcales</taxon>
        <taxon>Intrasporangiaceae</taxon>
        <taxon>Phycicoccus</taxon>
    </lineage>
</organism>
<evidence type="ECO:0000313" key="1">
    <source>
        <dbReference type="EMBL" id="MBR7743683.1"/>
    </source>
</evidence>
<dbReference type="AlphaFoldDB" id="A0A941D8B1"/>
<accession>A0A941D8B1</accession>
<dbReference type="RefSeq" id="WP_211602946.1">
    <property type="nucleotide sequence ID" value="NZ_JAGSNF010000014.1"/>
</dbReference>
<sequence length="315" mass="34354">MTPRRALVVVAFVVALVVGWAVWSREAPGTLSNGCEYSARGIPACGAYVGAAVGGNDDPATLEDRVGALGVRRTYWRADQRGEAVDTARSDLAAGRLPWISFKLQVPWEEAAVGARDEWTRALADGLADLPGPVWVALHHEPEGDGDIAAWRTVQERLGPVLRERAPNVGFTVVLTGWNQVNGPPAYALDRIWPRTTVDVAGFDVYQMYGVERGGTRVEEVTDLPREYFAPFSAWAREKGVRWAVAETGTTDTAADERPALLGETYAALVDAGGVAFTYFDSPLNSIADWTLRTETKQEQFAEVLARSPRLPDLR</sequence>
<evidence type="ECO:0000313" key="2">
    <source>
        <dbReference type="Proteomes" id="UP000677016"/>
    </source>
</evidence>
<dbReference type="Gene3D" id="3.20.20.80">
    <property type="entry name" value="Glycosidases"/>
    <property type="match status" value="1"/>
</dbReference>